<sequence>MDSSTQNDPTNICGLNHPGFAGPELNRQFYKSQIILRTSTVWFCSLIMKKFYFATILVTLLLPLCSSLRCYQCGIINADSITSSCTEDKVEDCPNGQDYCFVSAAYSATTGYQGTTIIRGCRASPGQNICPIIPQGQSIAASCTQTCTTDECNITDGKGSANIHKSSILLFSAFSLLSLIIFCN</sequence>
<dbReference type="InterPro" id="IPR045860">
    <property type="entry name" value="Snake_toxin-like_sf"/>
</dbReference>
<comment type="caution">
    <text evidence="2">The sequence shown here is derived from an EMBL/GenBank/DDBJ whole genome shotgun (WGS) entry which is preliminary data.</text>
</comment>
<keyword evidence="1" id="KW-0812">Transmembrane</keyword>
<dbReference type="EMBL" id="CAWYQH010000130">
    <property type="protein sequence ID" value="CAK8693042.1"/>
    <property type="molecule type" value="Genomic_DNA"/>
</dbReference>
<proteinExistence type="predicted"/>
<protein>
    <submittedName>
        <fullName evidence="2">Uncharacterized protein</fullName>
    </submittedName>
</protein>
<dbReference type="SUPFAM" id="SSF57302">
    <property type="entry name" value="Snake toxin-like"/>
    <property type="match status" value="1"/>
</dbReference>
<accession>A0ABP0GN12</accession>
<feature type="transmembrane region" description="Helical" evidence="1">
    <location>
        <begin position="51"/>
        <end position="71"/>
    </location>
</feature>
<reference evidence="2 3" key="1">
    <citation type="submission" date="2024-02" db="EMBL/GenBank/DDBJ databases">
        <authorList>
            <person name="Daric V."/>
            <person name="Darras S."/>
        </authorList>
    </citation>
    <scope>NUCLEOTIDE SEQUENCE [LARGE SCALE GENOMIC DNA]</scope>
</reference>
<keyword evidence="1" id="KW-1133">Transmembrane helix</keyword>
<organism evidence="2 3">
    <name type="scientific">Clavelina lepadiformis</name>
    <name type="common">Light-bulb sea squirt</name>
    <name type="synonym">Ascidia lepadiformis</name>
    <dbReference type="NCBI Taxonomy" id="159417"/>
    <lineage>
        <taxon>Eukaryota</taxon>
        <taxon>Metazoa</taxon>
        <taxon>Chordata</taxon>
        <taxon>Tunicata</taxon>
        <taxon>Ascidiacea</taxon>
        <taxon>Aplousobranchia</taxon>
        <taxon>Clavelinidae</taxon>
        <taxon>Clavelina</taxon>
    </lineage>
</organism>
<dbReference type="Gene3D" id="2.10.60.10">
    <property type="entry name" value="CD59"/>
    <property type="match status" value="1"/>
</dbReference>
<evidence type="ECO:0000313" key="2">
    <source>
        <dbReference type="EMBL" id="CAK8693042.1"/>
    </source>
</evidence>
<keyword evidence="1" id="KW-0472">Membrane</keyword>
<evidence type="ECO:0000256" key="1">
    <source>
        <dbReference type="SAM" id="Phobius"/>
    </source>
</evidence>
<dbReference type="Proteomes" id="UP001642483">
    <property type="component" value="Unassembled WGS sequence"/>
</dbReference>
<name>A0ABP0GN12_CLALP</name>
<gene>
    <name evidence="2" type="ORF">CVLEPA_LOCUS26372</name>
</gene>
<keyword evidence="3" id="KW-1185">Reference proteome</keyword>
<evidence type="ECO:0000313" key="3">
    <source>
        <dbReference type="Proteomes" id="UP001642483"/>
    </source>
</evidence>